<sequence length="463" mass="49987">MAAFTAHSRVLGGVCCHQQQQLAAPRVSICAHRHATTQYVPQAALQQASSRQGVLSVQLPSLKPSRRSAVVAHAAAAYPFKKKDARLVLEDGSVWHGTAFGATGTEVGEVVFNTSITGYQEIMTDPSYKGQFVCFTHPHIGNVGINDDDEESEKCHLGAIIVRDVSIVVSNYRSVMSLDEYCKKHNVLGLCNLDTRALTKVLRETGCLNGVICTDASKTDEELVAMTKNWTIVGKDLLSVVSCKEPYEWKDPTGEEWEFNEGAKTAAGGKAFKVVAYDFGIKHNILRRLASYGCSITVVPADYPADKVLALNPDGVFFSNGPGDPSAAPYAVDNARAILGKKPVFGICMGHQILGQAFGGKTFKLKFGHHGGNHPIRYNPTGRVEISAQNHNFAVDPDTLPEGVEVTHINLNDGTCAGMLYPAKKAMTIQYHPEASPGPHDADICFEQFVDMMKAEVSAPVAA</sequence>
<evidence type="ECO:0000256" key="3">
    <source>
        <dbReference type="ARBA" id="ARBA00007800"/>
    </source>
</evidence>
<comment type="function">
    <text evidence="12">Small subunit of the arginine-specific carbamoyl phosphate synthase (CPSase). CPSase catalyzes the formation of carbamoyl phosphate from the ammonia moiety of glutamine, carbonate, and phosphate donated by ATP, the first step of the arginine biosynthetic pathway. The small subunit (glutamine amidotransferase) binds and cleaves glutamine to supply the large subunit with the substrate ammonia.</text>
</comment>
<evidence type="ECO:0000256" key="9">
    <source>
        <dbReference type="ARBA" id="ARBA00022840"/>
    </source>
</evidence>
<dbReference type="Gene3D" id="3.40.50.880">
    <property type="match status" value="1"/>
</dbReference>
<keyword evidence="6" id="KW-0436">Ligase</keyword>
<dbReference type="InterPro" id="IPR036480">
    <property type="entry name" value="CarbP_synth_ssu_N_sf"/>
</dbReference>
<dbReference type="FunFam" id="3.50.30.20:FF:000001">
    <property type="entry name" value="Carbamoyl-phosphate synthase small chain"/>
    <property type="match status" value="1"/>
</dbReference>
<evidence type="ECO:0000256" key="1">
    <source>
        <dbReference type="ARBA" id="ARBA00004812"/>
    </source>
</evidence>
<evidence type="ECO:0000256" key="8">
    <source>
        <dbReference type="ARBA" id="ARBA00022741"/>
    </source>
</evidence>
<dbReference type="Gene3D" id="3.50.30.20">
    <property type="entry name" value="Carbamoyl-phosphate synthase small subunit, N-terminal domain"/>
    <property type="match status" value="1"/>
</dbReference>
<dbReference type="PROSITE" id="PS51273">
    <property type="entry name" value="GATASE_TYPE_1"/>
    <property type="match status" value="1"/>
</dbReference>
<dbReference type="GO" id="GO:0006526">
    <property type="term" value="P:L-arginine biosynthetic process"/>
    <property type="evidence" value="ECO:0007669"/>
    <property type="project" value="UniProtKB-KW"/>
</dbReference>
<accession>A0A383VSE0</accession>
<dbReference type="CDD" id="cd01744">
    <property type="entry name" value="GATase1_CPSase"/>
    <property type="match status" value="1"/>
</dbReference>
<comment type="pathway">
    <text evidence="2">Amino-acid biosynthesis; L-arginine biosynthesis; carbamoyl phosphate from bicarbonate: step 1/1.</text>
</comment>
<evidence type="ECO:0000256" key="11">
    <source>
        <dbReference type="ARBA" id="ARBA00022975"/>
    </source>
</evidence>
<evidence type="ECO:0000256" key="6">
    <source>
        <dbReference type="ARBA" id="ARBA00022598"/>
    </source>
</evidence>
<keyword evidence="10" id="KW-0315">Glutamine amidotransferase</keyword>
<dbReference type="InterPro" id="IPR017926">
    <property type="entry name" value="GATASE"/>
</dbReference>
<evidence type="ECO:0000256" key="2">
    <source>
        <dbReference type="ARBA" id="ARBA00005077"/>
    </source>
</evidence>
<evidence type="ECO:0000256" key="7">
    <source>
        <dbReference type="ARBA" id="ARBA00022605"/>
    </source>
</evidence>
<dbReference type="GO" id="GO:0004088">
    <property type="term" value="F:carbamoyl-phosphate synthase (glutamine-hydrolyzing) activity"/>
    <property type="evidence" value="ECO:0007669"/>
    <property type="project" value="UniProtKB-EC"/>
</dbReference>
<keyword evidence="21" id="KW-1185">Reference proteome</keyword>
<keyword evidence="7" id="KW-0028">Amino-acid biosynthesis</keyword>
<name>A0A383VSE0_TETOB</name>
<dbReference type="HAMAP" id="MF_01209">
    <property type="entry name" value="CPSase_S_chain"/>
    <property type="match status" value="1"/>
</dbReference>
<evidence type="ECO:0000256" key="10">
    <source>
        <dbReference type="ARBA" id="ARBA00022962"/>
    </source>
</evidence>
<keyword evidence="9" id="KW-0067">ATP-binding</keyword>
<dbReference type="GO" id="GO:0006207">
    <property type="term" value="P:'de novo' pyrimidine nucleobase biosynthetic process"/>
    <property type="evidence" value="ECO:0007669"/>
    <property type="project" value="InterPro"/>
</dbReference>
<evidence type="ECO:0000256" key="12">
    <source>
        <dbReference type="ARBA" id="ARBA00043861"/>
    </source>
</evidence>
<dbReference type="GO" id="GO:0006221">
    <property type="term" value="P:pyrimidine nucleotide biosynthetic process"/>
    <property type="evidence" value="ECO:0007669"/>
    <property type="project" value="UniProtKB-KW"/>
</dbReference>
<dbReference type="InterPro" id="IPR035686">
    <property type="entry name" value="CPSase_GATase1"/>
</dbReference>
<keyword evidence="8" id="KW-0547">Nucleotide-binding</keyword>
<dbReference type="EMBL" id="FNXT01000429">
    <property type="protein sequence ID" value="SZX64636.1"/>
    <property type="molecule type" value="Genomic_DNA"/>
</dbReference>
<comment type="catalytic activity">
    <reaction evidence="14">
        <text>L-glutamine + H2O = L-glutamate + NH4(+)</text>
        <dbReference type="Rhea" id="RHEA:15889"/>
        <dbReference type="ChEBI" id="CHEBI:15377"/>
        <dbReference type="ChEBI" id="CHEBI:28938"/>
        <dbReference type="ChEBI" id="CHEBI:29985"/>
        <dbReference type="ChEBI" id="CHEBI:58359"/>
    </reaction>
</comment>
<feature type="domain" description="Carbamoyl-phosphate synthase small subunit N-terminal" evidence="17">
    <location>
        <begin position="83"/>
        <end position="213"/>
    </location>
</feature>
<dbReference type="AlphaFoldDB" id="A0A383VSE0"/>
<dbReference type="NCBIfam" id="NF009475">
    <property type="entry name" value="PRK12838.1"/>
    <property type="match status" value="1"/>
</dbReference>
<reference evidence="19 21" key="1">
    <citation type="submission" date="2016-10" db="EMBL/GenBank/DDBJ databases">
        <authorList>
            <person name="Cai Z."/>
        </authorList>
    </citation>
    <scope>NUCLEOTIDE SEQUENCE [LARGE SCALE GENOMIC DNA]</scope>
</reference>
<comment type="similarity">
    <text evidence="3">Belongs to the CarA family.</text>
</comment>
<evidence type="ECO:0000313" key="18">
    <source>
        <dbReference type="EMBL" id="SZX64636.1"/>
    </source>
</evidence>
<comment type="pathway">
    <text evidence="1">Pyrimidine metabolism; UMP biosynthesis via de novo pathway; (S)-dihydroorotate from bicarbonate: step 1/3.</text>
</comment>
<dbReference type="FunFam" id="3.40.50.880:FF:000034">
    <property type="entry name" value="carbamoyl-phosphate synthase small chain, chloroplastic"/>
    <property type="match status" value="1"/>
</dbReference>
<evidence type="ECO:0000313" key="19">
    <source>
        <dbReference type="EMBL" id="SZX68438.1"/>
    </source>
</evidence>
<dbReference type="STRING" id="3088.A0A383VSE0"/>
<dbReference type="PRINTS" id="PR00099">
    <property type="entry name" value="CPSGATASE"/>
</dbReference>
<evidence type="ECO:0000313" key="20">
    <source>
        <dbReference type="EMBL" id="SZX77272.1"/>
    </source>
</evidence>
<protein>
    <recommendedName>
        <fullName evidence="15">Carbamoyl phosphate synthase small chain, chloroplastic</fullName>
        <ecNumber evidence="4">6.3.5.5</ecNumber>
    </recommendedName>
    <alternativeName>
        <fullName evidence="16">Carbamoyl phosphate synthetase glutamine chain</fullName>
    </alternativeName>
</protein>
<gene>
    <name evidence="20" type="ORF">BQ4739_LOCUS17630</name>
    <name evidence="18" type="ORF">BQ4739_LOCUS5134</name>
    <name evidence="19" type="ORF">BQ4739_LOCUS8788</name>
</gene>
<dbReference type="InterPro" id="IPR029062">
    <property type="entry name" value="Class_I_gatase-like"/>
</dbReference>
<dbReference type="Pfam" id="PF00988">
    <property type="entry name" value="CPSase_sm_chain"/>
    <property type="match status" value="1"/>
</dbReference>
<dbReference type="InterPro" id="IPR002474">
    <property type="entry name" value="CarbamoylP_synth_ssu_N"/>
</dbReference>
<proteinExistence type="inferred from homology"/>
<dbReference type="SUPFAM" id="SSF52021">
    <property type="entry name" value="Carbamoyl phosphate synthetase, small subunit N-terminal domain"/>
    <property type="match status" value="1"/>
</dbReference>
<dbReference type="GO" id="GO:0006541">
    <property type="term" value="P:glutamine metabolic process"/>
    <property type="evidence" value="ECO:0007669"/>
    <property type="project" value="InterPro"/>
</dbReference>
<dbReference type="PANTHER" id="PTHR11405">
    <property type="entry name" value="CARBAMOYLTRANSFERASE FAMILY MEMBER"/>
    <property type="match status" value="1"/>
</dbReference>
<evidence type="ECO:0000256" key="4">
    <source>
        <dbReference type="ARBA" id="ARBA00012738"/>
    </source>
</evidence>
<evidence type="ECO:0000313" key="21">
    <source>
        <dbReference type="Proteomes" id="UP000256970"/>
    </source>
</evidence>
<dbReference type="Pfam" id="PF00117">
    <property type="entry name" value="GATase"/>
    <property type="match status" value="1"/>
</dbReference>
<evidence type="ECO:0000256" key="5">
    <source>
        <dbReference type="ARBA" id="ARBA00022571"/>
    </source>
</evidence>
<evidence type="ECO:0000256" key="16">
    <source>
        <dbReference type="ARBA" id="ARBA00083899"/>
    </source>
</evidence>
<dbReference type="Proteomes" id="UP000256970">
    <property type="component" value="Unassembled WGS sequence"/>
</dbReference>
<dbReference type="PRINTS" id="PR00096">
    <property type="entry name" value="GATASE"/>
</dbReference>
<organism evidence="19 21">
    <name type="scientific">Tetradesmus obliquus</name>
    <name type="common">Green alga</name>
    <name type="synonym">Acutodesmus obliquus</name>
    <dbReference type="NCBI Taxonomy" id="3088"/>
    <lineage>
        <taxon>Eukaryota</taxon>
        <taxon>Viridiplantae</taxon>
        <taxon>Chlorophyta</taxon>
        <taxon>core chlorophytes</taxon>
        <taxon>Chlorophyceae</taxon>
        <taxon>CS clade</taxon>
        <taxon>Sphaeropleales</taxon>
        <taxon>Scenedesmaceae</taxon>
        <taxon>Tetradesmus</taxon>
    </lineage>
</organism>
<dbReference type="GO" id="GO:0005524">
    <property type="term" value="F:ATP binding"/>
    <property type="evidence" value="ECO:0007669"/>
    <property type="project" value="UniProtKB-KW"/>
</dbReference>
<dbReference type="EMBL" id="FNXT01000859">
    <property type="protein sequence ID" value="SZX68438.1"/>
    <property type="molecule type" value="Genomic_DNA"/>
</dbReference>
<dbReference type="GO" id="GO:0005951">
    <property type="term" value="C:carbamoyl-phosphate synthase complex"/>
    <property type="evidence" value="ECO:0007669"/>
    <property type="project" value="TreeGrafter"/>
</dbReference>
<dbReference type="PANTHER" id="PTHR11405:SF4">
    <property type="entry name" value="CARBAMOYL-PHOSPHATE SYNTHASE ARGININE-SPECIFIC SMALL CHAIN"/>
    <property type="match status" value="1"/>
</dbReference>
<dbReference type="SMART" id="SM01097">
    <property type="entry name" value="CPSase_sm_chain"/>
    <property type="match status" value="1"/>
</dbReference>
<evidence type="ECO:0000256" key="14">
    <source>
        <dbReference type="ARBA" id="ARBA00049285"/>
    </source>
</evidence>
<dbReference type="InterPro" id="IPR006274">
    <property type="entry name" value="CarbamoylP_synth_ssu"/>
</dbReference>
<dbReference type="PRINTS" id="PR00097">
    <property type="entry name" value="ANTSNTHASEII"/>
</dbReference>
<comment type="subunit">
    <text evidence="13">Heterodimer composed of 2 chains; the small (or glutamine) chain promotes the hydrolysis of glutamine to ammonia, which is used by the large (or ammonia) chain to synthesize carbamoyl phosphate.</text>
</comment>
<evidence type="ECO:0000256" key="15">
    <source>
        <dbReference type="ARBA" id="ARBA00074572"/>
    </source>
</evidence>
<dbReference type="EMBL" id="FNXT01001280">
    <property type="protein sequence ID" value="SZX77272.1"/>
    <property type="molecule type" value="Genomic_DNA"/>
</dbReference>
<dbReference type="EC" id="6.3.5.5" evidence="4"/>
<dbReference type="SUPFAM" id="SSF52317">
    <property type="entry name" value="Class I glutamine amidotransferase-like"/>
    <property type="match status" value="1"/>
</dbReference>
<dbReference type="NCBIfam" id="TIGR01368">
    <property type="entry name" value="CPSaseIIsmall"/>
    <property type="match status" value="1"/>
</dbReference>
<evidence type="ECO:0000259" key="17">
    <source>
        <dbReference type="SMART" id="SM01097"/>
    </source>
</evidence>
<keyword evidence="5" id="KW-0055">Arginine biosynthesis</keyword>
<keyword evidence="11" id="KW-0665">Pyrimidine biosynthesis</keyword>
<evidence type="ECO:0000256" key="13">
    <source>
        <dbReference type="ARBA" id="ARBA00044031"/>
    </source>
</evidence>